<dbReference type="Proteomes" id="UP000028302">
    <property type="component" value="Unassembled WGS sequence"/>
</dbReference>
<sequence>MDRRADRGIAAPLPRDIRKTAIDPDYWYPLARSRDIPRGGKKGVSFAGEPIVLARTETGHIFALEDRCAHRQVPLSLGEVRGERLLCGYHCWAYNTAGACINVPYLDKDKSLPNGVKSYPCVEAYGLVFVYPGDVNAAGIERFPHIPTWGDPAYKTRYLDRRIDCHYSFMHENLMDMNHQFLHRSLMGSINPTALDIREGDGWVEVDYTFHRARGKQPIGEKFMLGRRSKAPNAKSEAREDKDIMTIRTGYPYQTLQFWTAGSSEPALDLWNAYVPIDAEQRKNHTFGLMMVRKPGVPGAIHLLWPFIIAFTNGIFGQDEDIVEAEQRAFDAQGEDRNNEIFPIIQKLRHLLVTQGRPIPGVE</sequence>
<dbReference type="Pfam" id="PF19112">
    <property type="entry name" value="VanA_C"/>
    <property type="match status" value="1"/>
</dbReference>
<evidence type="ECO:0000313" key="8">
    <source>
        <dbReference type="Proteomes" id="UP000028302"/>
    </source>
</evidence>
<comment type="caution">
    <text evidence="7">The sequence shown here is derived from an EMBL/GenBank/DDBJ whole genome shotgun (WGS) entry which is preliminary data.</text>
</comment>
<dbReference type="PANTHER" id="PTHR21266">
    <property type="entry name" value="IRON-SULFUR DOMAIN CONTAINING PROTEIN"/>
    <property type="match status" value="1"/>
</dbReference>
<keyword evidence="2" id="KW-0479">Metal-binding</keyword>
<dbReference type="Gene3D" id="2.102.10.10">
    <property type="entry name" value="Rieske [2Fe-2S] iron-sulphur domain"/>
    <property type="match status" value="1"/>
</dbReference>
<evidence type="ECO:0000256" key="5">
    <source>
        <dbReference type="ARBA" id="ARBA00023014"/>
    </source>
</evidence>
<dbReference type="PROSITE" id="PS51296">
    <property type="entry name" value="RIESKE"/>
    <property type="match status" value="1"/>
</dbReference>
<keyword evidence="3" id="KW-0560">Oxidoreductase</keyword>
<keyword evidence="8" id="KW-1185">Reference proteome</keyword>
<dbReference type="GO" id="GO:0046872">
    <property type="term" value="F:metal ion binding"/>
    <property type="evidence" value="ECO:0007669"/>
    <property type="project" value="UniProtKB-KW"/>
</dbReference>
<evidence type="ECO:0000259" key="6">
    <source>
        <dbReference type="PROSITE" id="PS51296"/>
    </source>
</evidence>
<dbReference type="Pfam" id="PF00355">
    <property type="entry name" value="Rieske"/>
    <property type="match status" value="1"/>
</dbReference>
<dbReference type="GO" id="GO:0051213">
    <property type="term" value="F:dioxygenase activity"/>
    <property type="evidence" value="ECO:0007669"/>
    <property type="project" value="UniProtKB-KW"/>
</dbReference>
<keyword evidence="1" id="KW-0001">2Fe-2S</keyword>
<name>A0A084IIL6_SALHC</name>
<dbReference type="PANTHER" id="PTHR21266:SF60">
    <property type="entry name" value="3-KETOSTEROID-9-ALPHA-MONOOXYGENASE, OXYGENASE COMPONENT"/>
    <property type="match status" value="1"/>
</dbReference>
<evidence type="ECO:0000256" key="4">
    <source>
        <dbReference type="ARBA" id="ARBA00023004"/>
    </source>
</evidence>
<feature type="domain" description="Rieske" evidence="6">
    <location>
        <begin position="27"/>
        <end position="130"/>
    </location>
</feature>
<gene>
    <name evidence="7" type="ORF">C41B8_14525</name>
</gene>
<evidence type="ECO:0000256" key="3">
    <source>
        <dbReference type="ARBA" id="ARBA00023002"/>
    </source>
</evidence>
<dbReference type="STRING" id="1304275.C41B8_14525"/>
<dbReference type="AlphaFoldDB" id="A0A084IIL6"/>
<dbReference type="InterPro" id="IPR044043">
    <property type="entry name" value="VanA_C_cat"/>
</dbReference>
<organism evidence="7 8">
    <name type="scientific">Salinisphaera hydrothermalis (strain C41B8)</name>
    <dbReference type="NCBI Taxonomy" id="1304275"/>
    <lineage>
        <taxon>Bacteria</taxon>
        <taxon>Pseudomonadati</taxon>
        <taxon>Pseudomonadota</taxon>
        <taxon>Gammaproteobacteria</taxon>
        <taxon>Salinisphaerales</taxon>
        <taxon>Salinisphaeraceae</taxon>
        <taxon>Salinisphaera</taxon>
    </lineage>
</organism>
<evidence type="ECO:0000313" key="7">
    <source>
        <dbReference type="EMBL" id="KEZ76550.1"/>
    </source>
</evidence>
<evidence type="ECO:0000256" key="1">
    <source>
        <dbReference type="ARBA" id="ARBA00022714"/>
    </source>
</evidence>
<keyword evidence="4" id="KW-0408">Iron</keyword>
<dbReference type="EMBL" id="APNK01000027">
    <property type="protein sequence ID" value="KEZ76550.1"/>
    <property type="molecule type" value="Genomic_DNA"/>
</dbReference>
<accession>A0A084IIL6</accession>
<dbReference type="Gene3D" id="3.90.380.10">
    <property type="entry name" value="Naphthalene 1,2-dioxygenase Alpha Subunit, Chain A, domain 1"/>
    <property type="match status" value="1"/>
</dbReference>
<dbReference type="SUPFAM" id="SSF55961">
    <property type="entry name" value="Bet v1-like"/>
    <property type="match status" value="1"/>
</dbReference>
<reference evidence="7 8" key="1">
    <citation type="submission" date="2013-03" db="EMBL/GenBank/DDBJ databases">
        <title>Salinisphaera hydrothermalis C41B8 Genome Sequencing.</title>
        <authorList>
            <person name="Li C."/>
            <person name="Lai Q."/>
            <person name="Shao Z."/>
        </authorList>
    </citation>
    <scope>NUCLEOTIDE SEQUENCE [LARGE SCALE GENOMIC DNA]</scope>
    <source>
        <strain evidence="7 8">C41B8</strain>
    </source>
</reference>
<proteinExistence type="predicted"/>
<dbReference type="eggNOG" id="COG4638">
    <property type="taxonomic scope" value="Bacteria"/>
</dbReference>
<dbReference type="GO" id="GO:0051537">
    <property type="term" value="F:2 iron, 2 sulfur cluster binding"/>
    <property type="evidence" value="ECO:0007669"/>
    <property type="project" value="UniProtKB-KW"/>
</dbReference>
<keyword evidence="5" id="KW-0411">Iron-sulfur</keyword>
<keyword evidence="7" id="KW-0223">Dioxygenase</keyword>
<dbReference type="InterPro" id="IPR017941">
    <property type="entry name" value="Rieske_2Fe-2S"/>
</dbReference>
<dbReference type="InterPro" id="IPR036922">
    <property type="entry name" value="Rieske_2Fe-2S_sf"/>
</dbReference>
<protein>
    <submittedName>
        <fullName evidence="7">Ring-hydroxylating dioxygenase, large terminal subunit</fullName>
    </submittedName>
</protein>
<dbReference type="SUPFAM" id="SSF50022">
    <property type="entry name" value="ISP domain"/>
    <property type="match status" value="1"/>
</dbReference>
<evidence type="ECO:0000256" key="2">
    <source>
        <dbReference type="ARBA" id="ARBA00022723"/>
    </source>
</evidence>
<dbReference type="CDD" id="cd03469">
    <property type="entry name" value="Rieske_RO_Alpha_N"/>
    <property type="match status" value="1"/>
</dbReference>
<dbReference type="InterPro" id="IPR050584">
    <property type="entry name" value="Cholesterol_7-desaturase"/>
</dbReference>